<organism evidence="1 2">
    <name type="scientific">Mytilus coruscus</name>
    <name type="common">Sea mussel</name>
    <dbReference type="NCBI Taxonomy" id="42192"/>
    <lineage>
        <taxon>Eukaryota</taxon>
        <taxon>Metazoa</taxon>
        <taxon>Spiralia</taxon>
        <taxon>Lophotrochozoa</taxon>
        <taxon>Mollusca</taxon>
        <taxon>Bivalvia</taxon>
        <taxon>Autobranchia</taxon>
        <taxon>Pteriomorphia</taxon>
        <taxon>Mytilida</taxon>
        <taxon>Mytiloidea</taxon>
        <taxon>Mytilidae</taxon>
        <taxon>Mytilinae</taxon>
        <taxon>Mytilus</taxon>
    </lineage>
</organism>
<reference evidence="1 2" key="1">
    <citation type="submission" date="2020-06" db="EMBL/GenBank/DDBJ databases">
        <authorList>
            <person name="Li R."/>
            <person name="Bekaert M."/>
        </authorList>
    </citation>
    <scope>NUCLEOTIDE SEQUENCE [LARGE SCALE GENOMIC DNA]</scope>
    <source>
        <strain evidence="2">wild</strain>
    </source>
</reference>
<dbReference type="PANTHER" id="PTHR14819:SF25">
    <property type="entry name" value="CHROMOSOME UNDETERMINED SCAFFOLD_52, WHOLE GENOME SHOTGUN SEQUENCE"/>
    <property type="match status" value="1"/>
</dbReference>
<dbReference type="PANTHER" id="PTHR14819">
    <property type="entry name" value="GTP-BINDING"/>
    <property type="match status" value="1"/>
</dbReference>
<dbReference type="OrthoDB" id="1597724at2759"/>
<evidence type="ECO:0000313" key="1">
    <source>
        <dbReference type="EMBL" id="CAC5357727.1"/>
    </source>
</evidence>
<name>A0A6J7ZV75_MYTCO</name>
<sequence length="476" mass="56205">MKWNQYETVQNLVFGKATCEVQKCESKEEVGHKVQDLRSDVKNDIYRKTSELETSLGRSAIAKRRSYIDSDQKWKDKTVICLYDHREKVIKQADEQLDKLLSSREEEMQSPPVTARRRVFDSQGTNKESAKKIVELFIILITDKIKENVSKLLTIDIQQEIIVFTFECQKSFVLKKMMCDFATEDFSEFVLYILDPNKYARKWLTNFTNKKIFHQKKSGMNLYAKLATEKIEKIFKTVGYCIKHVHSEEKYTLPKWMDSFLKHIQDSNQLPLSSSDLTPMYNPKFQDACMQTFMSFLNSRLDNMKNEIVQKFIDTNENTVYWVDDPYTKIADTLWGCSECCPFCREPCLYADKDHIKQGFNHRCIQHRPLGVYGFMDNHSQKLITENCNYLIQTSDKGYKFKIEELLRLFRDYEKEFSVWNIAPLQNDKPNYWNWFMCTLKDQLTEVNDAKLPDIPGEWTNYTMTDAVQSLDSDYI</sequence>
<protein>
    <recommendedName>
        <fullName evidence="3">Interferon-induced very large GTPase 1-like</fullName>
    </recommendedName>
</protein>
<proteinExistence type="predicted"/>
<evidence type="ECO:0000313" key="2">
    <source>
        <dbReference type="Proteomes" id="UP000507470"/>
    </source>
</evidence>
<keyword evidence="2" id="KW-1185">Reference proteome</keyword>
<evidence type="ECO:0008006" key="3">
    <source>
        <dbReference type="Google" id="ProtNLM"/>
    </source>
</evidence>
<accession>A0A6J7ZV75</accession>
<dbReference type="EMBL" id="CACVKT020000226">
    <property type="protein sequence ID" value="CAC5357727.1"/>
    <property type="molecule type" value="Genomic_DNA"/>
</dbReference>
<gene>
    <name evidence="1" type="ORF">MCOR_1270</name>
</gene>
<dbReference type="AlphaFoldDB" id="A0A6J7ZV75"/>
<dbReference type="InterPro" id="IPR052986">
    <property type="entry name" value="VLIG_GTPase"/>
</dbReference>
<dbReference type="Proteomes" id="UP000507470">
    <property type="component" value="Unassembled WGS sequence"/>
</dbReference>